<dbReference type="InterPro" id="IPR016040">
    <property type="entry name" value="NAD(P)-bd_dom"/>
</dbReference>
<dbReference type="PANTHER" id="PTHR43162">
    <property type="match status" value="1"/>
</dbReference>
<dbReference type="RefSeq" id="WP_387403834.1">
    <property type="nucleotide sequence ID" value="NZ_JBIAQY010000004.1"/>
</dbReference>
<evidence type="ECO:0000313" key="3">
    <source>
        <dbReference type="Proteomes" id="UP001601992"/>
    </source>
</evidence>
<organism evidence="2 3">
    <name type="scientific">Nocardia jiangxiensis</name>
    <dbReference type="NCBI Taxonomy" id="282685"/>
    <lineage>
        <taxon>Bacteria</taxon>
        <taxon>Bacillati</taxon>
        <taxon>Actinomycetota</taxon>
        <taxon>Actinomycetes</taxon>
        <taxon>Mycobacteriales</taxon>
        <taxon>Nocardiaceae</taxon>
        <taxon>Nocardia</taxon>
    </lineage>
</organism>
<evidence type="ECO:0000259" key="1">
    <source>
        <dbReference type="Pfam" id="PF13460"/>
    </source>
</evidence>
<dbReference type="EMBL" id="JBIAQY010000004">
    <property type="protein sequence ID" value="MFF3569057.1"/>
    <property type="molecule type" value="Genomic_DNA"/>
</dbReference>
<gene>
    <name evidence="2" type="ORF">ACFYXQ_14895</name>
</gene>
<dbReference type="Gene3D" id="3.90.25.10">
    <property type="entry name" value="UDP-galactose 4-epimerase, domain 1"/>
    <property type="match status" value="1"/>
</dbReference>
<protein>
    <submittedName>
        <fullName evidence="2">NAD(P)H-binding protein</fullName>
    </submittedName>
</protein>
<dbReference type="Proteomes" id="UP001601992">
    <property type="component" value="Unassembled WGS sequence"/>
</dbReference>
<sequence length="284" mass="29727">MILVTGATGTVGRAVVDHLLAAGVPVRALTRRPETAALPEGVDVVRGDPADPNSVDGVMAGVDRVFLLTTGPDLAAHDATLARAAADAGVSHVVKLSSGRTGDPAADDPIPTWHRAGEQAVRASGVAWTILRPLGFMSNALHWAGTVRTQDTVRAPFGQGRIAVIDPEDIAAVATVVLTESGHDGRIRTLSGPEPLSPADQTAILAEVLDRPLRYAETTPSEARAGLLGADLDETMADAVMALRATALEAFTSVVHPDVEEITGRAPRTFRDWARAHRDEFATA</sequence>
<proteinExistence type="predicted"/>
<feature type="domain" description="NAD(P)-binding" evidence="1">
    <location>
        <begin position="6"/>
        <end position="180"/>
    </location>
</feature>
<dbReference type="SUPFAM" id="SSF51735">
    <property type="entry name" value="NAD(P)-binding Rossmann-fold domains"/>
    <property type="match status" value="1"/>
</dbReference>
<dbReference type="InterPro" id="IPR036291">
    <property type="entry name" value="NAD(P)-bd_dom_sf"/>
</dbReference>
<keyword evidence="3" id="KW-1185">Reference proteome</keyword>
<dbReference type="InterPro" id="IPR051604">
    <property type="entry name" value="Ergot_Alk_Oxidoreductase"/>
</dbReference>
<dbReference type="Pfam" id="PF13460">
    <property type="entry name" value="NAD_binding_10"/>
    <property type="match status" value="1"/>
</dbReference>
<dbReference type="Gene3D" id="3.40.50.720">
    <property type="entry name" value="NAD(P)-binding Rossmann-like Domain"/>
    <property type="match status" value="1"/>
</dbReference>
<accession>A0ABW6RYF7</accession>
<dbReference type="PANTHER" id="PTHR43162:SF1">
    <property type="entry name" value="PRESTALK A DIFFERENTIATION PROTEIN A"/>
    <property type="match status" value="1"/>
</dbReference>
<reference evidence="2 3" key="1">
    <citation type="submission" date="2024-10" db="EMBL/GenBank/DDBJ databases">
        <title>The Natural Products Discovery Center: Release of the First 8490 Sequenced Strains for Exploring Actinobacteria Biosynthetic Diversity.</title>
        <authorList>
            <person name="Kalkreuter E."/>
            <person name="Kautsar S.A."/>
            <person name="Yang D."/>
            <person name="Bader C.D."/>
            <person name="Teijaro C.N."/>
            <person name="Fluegel L."/>
            <person name="Davis C.M."/>
            <person name="Simpson J.R."/>
            <person name="Lauterbach L."/>
            <person name="Steele A.D."/>
            <person name="Gui C."/>
            <person name="Meng S."/>
            <person name="Li G."/>
            <person name="Viehrig K."/>
            <person name="Ye F."/>
            <person name="Su P."/>
            <person name="Kiefer A.F."/>
            <person name="Nichols A."/>
            <person name="Cepeda A.J."/>
            <person name="Yan W."/>
            <person name="Fan B."/>
            <person name="Jiang Y."/>
            <person name="Adhikari A."/>
            <person name="Zheng C.-J."/>
            <person name="Schuster L."/>
            <person name="Cowan T.M."/>
            <person name="Smanski M.J."/>
            <person name="Chevrette M.G."/>
            <person name="De Carvalho L.P.S."/>
            <person name="Shen B."/>
        </authorList>
    </citation>
    <scope>NUCLEOTIDE SEQUENCE [LARGE SCALE GENOMIC DNA]</scope>
    <source>
        <strain evidence="2 3">NPDC002593</strain>
    </source>
</reference>
<comment type="caution">
    <text evidence="2">The sequence shown here is derived from an EMBL/GenBank/DDBJ whole genome shotgun (WGS) entry which is preliminary data.</text>
</comment>
<name>A0ABW6RYF7_9NOCA</name>
<evidence type="ECO:0000313" key="2">
    <source>
        <dbReference type="EMBL" id="MFF3569057.1"/>
    </source>
</evidence>